<organism evidence="9 10">
    <name type="scientific">[Clostridium] symbiosum ATCC 14940</name>
    <dbReference type="NCBI Taxonomy" id="411472"/>
    <lineage>
        <taxon>Bacteria</taxon>
        <taxon>Bacillati</taxon>
        <taxon>Bacillota</taxon>
        <taxon>Clostridia</taxon>
        <taxon>Lachnospirales</taxon>
        <taxon>Lachnospiraceae</taxon>
        <taxon>Otoolea</taxon>
    </lineage>
</organism>
<keyword evidence="4" id="KW-0378">Hydrolase</keyword>
<dbReference type="SUPFAM" id="SSF144091">
    <property type="entry name" value="Rhomboid-like"/>
    <property type="match status" value="1"/>
</dbReference>
<sequence>MCDMGNHGKKAYVNGAIIAVNIIYFLFLEITGSSLNTGFMVKRGAMYAPLILQYGEYYRLLTSVFMHFGIGHLINNMLVLFVLGDNLERALGKVKYLIFYLLCGIGANIISLAVNMGRGYYVVSAGASGAIFGVVGGLVYAVAVNRGRLEDLSTQQLMILVAVTLYHGFTSTGVDNAAHVGGLLIGIFLGMIFYRKPGKNKRCIYNAENKEW</sequence>
<dbReference type="PANTHER" id="PTHR43731">
    <property type="entry name" value="RHOMBOID PROTEASE"/>
    <property type="match status" value="1"/>
</dbReference>
<dbReference type="EMBL" id="AWSU01000147">
    <property type="protein sequence ID" value="ERI77591.1"/>
    <property type="molecule type" value="Genomic_DNA"/>
</dbReference>
<comment type="caution">
    <text evidence="9">The sequence shown here is derived from an EMBL/GenBank/DDBJ whole genome shotgun (WGS) entry which is preliminary data.</text>
</comment>
<dbReference type="GO" id="GO:0016020">
    <property type="term" value="C:membrane"/>
    <property type="evidence" value="ECO:0007669"/>
    <property type="project" value="UniProtKB-SubCell"/>
</dbReference>
<evidence type="ECO:0000313" key="9">
    <source>
        <dbReference type="EMBL" id="ERI77591.1"/>
    </source>
</evidence>
<feature type="transmembrane region" description="Helical" evidence="7">
    <location>
        <begin position="120"/>
        <end position="140"/>
    </location>
</feature>
<evidence type="ECO:0000313" key="10">
    <source>
        <dbReference type="Proteomes" id="UP000016491"/>
    </source>
</evidence>
<evidence type="ECO:0000256" key="6">
    <source>
        <dbReference type="ARBA" id="ARBA00023136"/>
    </source>
</evidence>
<evidence type="ECO:0000259" key="8">
    <source>
        <dbReference type="Pfam" id="PF01694"/>
    </source>
</evidence>
<reference evidence="9 10" key="1">
    <citation type="submission" date="2013-07" db="EMBL/GenBank/DDBJ databases">
        <authorList>
            <person name="Weinstock G."/>
            <person name="Sodergren E."/>
            <person name="Wylie T."/>
            <person name="Fulton L."/>
            <person name="Fulton R."/>
            <person name="Fronick C."/>
            <person name="O'Laughlin M."/>
            <person name="Godfrey J."/>
            <person name="Miner T."/>
            <person name="Herter B."/>
            <person name="Appelbaum E."/>
            <person name="Cordes M."/>
            <person name="Lek S."/>
            <person name="Wollam A."/>
            <person name="Pepin K.H."/>
            <person name="Palsikar V.B."/>
            <person name="Mitreva M."/>
            <person name="Wilson R.K."/>
        </authorList>
    </citation>
    <scope>NUCLEOTIDE SEQUENCE [LARGE SCALE GENOMIC DNA]</scope>
    <source>
        <strain evidence="9 10">ATCC 14940</strain>
    </source>
</reference>
<keyword evidence="3 7" id="KW-0812">Transmembrane</keyword>
<feature type="transmembrane region" description="Helical" evidence="7">
    <location>
        <begin position="176"/>
        <end position="194"/>
    </location>
</feature>
<evidence type="ECO:0000256" key="2">
    <source>
        <dbReference type="ARBA" id="ARBA00009045"/>
    </source>
</evidence>
<keyword evidence="6 7" id="KW-0472">Membrane</keyword>
<evidence type="ECO:0000256" key="1">
    <source>
        <dbReference type="ARBA" id="ARBA00004141"/>
    </source>
</evidence>
<feature type="transmembrane region" description="Helical" evidence="7">
    <location>
        <begin position="64"/>
        <end position="84"/>
    </location>
</feature>
<accession>A0ABC9TYZ3</accession>
<evidence type="ECO:0000256" key="3">
    <source>
        <dbReference type="ARBA" id="ARBA00022692"/>
    </source>
</evidence>
<name>A0ABC9TYZ3_CLOSY</name>
<gene>
    <name evidence="9" type="ORF">CLOSYM_01921</name>
</gene>
<dbReference type="InterPro" id="IPR035952">
    <property type="entry name" value="Rhomboid-like_sf"/>
</dbReference>
<protein>
    <submittedName>
        <fullName evidence="9">Peptidase, S54 family</fullName>
    </submittedName>
</protein>
<dbReference type="AlphaFoldDB" id="A0ABC9TYZ3"/>
<keyword evidence="5 7" id="KW-1133">Transmembrane helix</keyword>
<dbReference type="GO" id="GO:0016787">
    <property type="term" value="F:hydrolase activity"/>
    <property type="evidence" value="ECO:0007669"/>
    <property type="project" value="UniProtKB-KW"/>
</dbReference>
<evidence type="ECO:0000256" key="5">
    <source>
        <dbReference type="ARBA" id="ARBA00022989"/>
    </source>
</evidence>
<feature type="transmembrane region" description="Helical" evidence="7">
    <location>
        <begin position="96"/>
        <end position="114"/>
    </location>
</feature>
<feature type="domain" description="Peptidase S54 rhomboid" evidence="8">
    <location>
        <begin position="55"/>
        <end position="195"/>
    </location>
</feature>
<dbReference type="InterPro" id="IPR022764">
    <property type="entry name" value="Peptidase_S54_rhomboid_dom"/>
</dbReference>
<dbReference type="InterPro" id="IPR050925">
    <property type="entry name" value="Rhomboid_protease_S54"/>
</dbReference>
<evidence type="ECO:0000256" key="4">
    <source>
        <dbReference type="ARBA" id="ARBA00022801"/>
    </source>
</evidence>
<dbReference type="PANTHER" id="PTHR43731:SF14">
    <property type="entry name" value="PRESENILIN-ASSOCIATED RHOMBOID-LIKE PROTEIN, MITOCHONDRIAL"/>
    <property type="match status" value="1"/>
</dbReference>
<feature type="transmembrane region" description="Helical" evidence="7">
    <location>
        <begin position="12"/>
        <end position="30"/>
    </location>
</feature>
<evidence type="ECO:0000256" key="7">
    <source>
        <dbReference type="SAM" id="Phobius"/>
    </source>
</evidence>
<proteinExistence type="inferred from homology"/>
<dbReference type="Pfam" id="PF01694">
    <property type="entry name" value="Rhomboid"/>
    <property type="match status" value="1"/>
</dbReference>
<dbReference type="Proteomes" id="UP000016491">
    <property type="component" value="Unassembled WGS sequence"/>
</dbReference>
<comment type="similarity">
    <text evidence="2">Belongs to the peptidase S54 family.</text>
</comment>
<dbReference type="Gene3D" id="1.20.1540.10">
    <property type="entry name" value="Rhomboid-like"/>
    <property type="match status" value="1"/>
</dbReference>
<feature type="transmembrane region" description="Helical" evidence="7">
    <location>
        <begin position="152"/>
        <end position="170"/>
    </location>
</feature>
<comment type="subcellular location">
    <subcellularLocation>
        <location evidence="1">Membrane</location>
        <topology evidence="1">Multi-pass membrane protein</topology>
    </subcellularLocation>
</comment>